<sequence>MNGIGFVSFVDTGLKAIGTQDLNSCMAVIMATSKGAVLAHISPLPGPTTDPDASINHTRNMMADFWGKCQENLKGTELRNSVLVYAMFQGQVAMPEQRDYIHNVLLENMDEDQFPREYSYTVHLGGHIDLAQDTVFIDGRGDKPRLFVENVETKLLGP</sequence>
<dbReference type="RefSeq" id="XP_025462870.1">
    <property type="nucleotide sequence ID" value="XM_025617462.1"/>
</dbReference>
<accession>A0A317VAI7</accession>
<keyword evidence="2" id="KW-1185">Reference proteome</keyword>
<dbReference type="OrthoDB" id="5368615at2759"/>
<dbReference type="Proteomes" id="UP000246702">
    <property type="component" value="Unassembled WGS sequence"/>
</dbReference>
<dbReference type="EMBL" id="MSFK01000037">
    <property type="protein sequence ID" value="PWY71115.1"/>
    <property type="molecule type" value="Genomic_DNA"/>
</dbReference>
<protein>
    <submittedName>
        <fullName evidence="1">Uncharacterized protein</fullName>
    </submittedName>
</protein>
<dbReference type="GeneID" id="37119605"/>
<evidence type="ECO:0000313" key="2">
    <source>
        <dbReference type="Proteomes" id="UP000246702"/>
    </source>
</evidence>
<proteinExistence type="predicted"/>
<gene>
    <name evidence="1" type="ORF">BO94DRAFT_628181</name>
</gene>
<dbReference type="AlphaFoldDB" id="A0A317VAI7"/>
<comment type="caution">
    <text evidence="1">The sequence shown here is derived from an EMBL/GenBank/DDBJ whole genome shotgun (WGS) entry which is preliminary data.</text>
</comment>
<reference evidence="1 2" key="1">
    <citation type="submission" date="2016-12" db="EMBL/GenBank/DDBJ databases">
        <title>The genomes of Aspergillus section Nigri reveals drivers in fungal speciation.</title>
        <authorList>
            <consortium name="DOE Joint Genome Institute"/>
            <person name="Vesth T.C."/>
            <person name="Nybo J."/>
            <person name="Theobald S."/>
            <person name="Brandl J."/>
            <person name="Frisvad J.C."/>
            <person name="Nielsen K.F."/>
            <person name="Lyhne E.K."/>
            <person name="Kogle M.E."/>
            <person name="Kuo A."/>
            <person name="Riley R."/>
            <person name="Clum A."/>
            <person name="Nolan M."/>
            <person name="Lipzen A."/>
            <person name="Salamov A."/>
            <person name="Henrissat B."/>
            <person name="Wiebenga A."/>
            <person name="De Vries R.P."/>
            <person name="Grigoriev I.V."/>
            <person name="Mortensen U.H."/>
            <person name="Andersen M.R."/>
            <person name="Baker S.E."/>
        </authorList>
    </citation>
    <scope>NUCLEOTIDE SEQUENCE [LARGE SCALE GENOMIC DNA]</scope>
    <source>
        <strain evidence="1 2">CBS 115572</strain>
    </source>
</reference>
<organism evidence="1 2">
    <name type="scientific">Aspergillus sclerotioniger CBS 115572</name>
    <dbReference type="NCBI Taxonomy" id="1450535"/>
    <lineage>
        <taxon>Eukaryota</taxon>
        <taxon>Fungi</taxon>
        <taxon>Dikarya</taxon>
        <taxon>Ascomycota</taxon>
        <taxon>Pezizomycotina</taxon>
        <taxon>Eurotiomycetes</taxon>
        <taxon>Eurotiomycetidae</taxon>
        <taxon>Eurotiales</taxon>
        <taxon>Aspergillaceae</taxon>
        <taxon>Aspergillus</taxon>
        <taxon>Aspergillus subgen. Circumdati</taxon>
    </lineage>
</organism>
<evidence type="ECO:0000313" key="1">
    <source>
        <dbReference type="EMBL" id="PWY71115.1"/>
    </source>
</evidence>
<name>A0A317VAI7_9EURO</name>